<accession>A0A1F7JKH2</accession>
<dbReference type="STRING" id="1802074.A3J15_01810"/>
<organism evidence="1 2">
    <name type="scientific">Candidatus Roizmanbacteria bacterium RIFCSPLOWO2_02_FULL_38_10</name>
    <dbReference type="NCBI Taxonomy" id="1802074"/>
    <lineage>
        <taxon>Bacteria</taxon>
        <taxon>Candidatus Roizmaniibacteriota</taxon>
    </lineage>
</organism>
<dbReference type="EMBL" id="MGAY01000047">
    <property type="protein sequence ID" value="OGK56110.1"/>
    <property type="molecule type" value="Genomic_DNA"/>
</dbReference>
<evidence type="ECO:0008006" key="3">
    <source>
        <dbReference type="Google" id="ProtNLM"/>
    </source>
</evidence>
<evidence type="ECO:0000313" key="1">
    <source>
        <dbReference type="EMBL" id="OGK56110.1"/>
    </source>
</evidence>
<name>A0A1F7JKH2_9BACT</name>
<sequence>MIVVEKKKNETIDKLFRKFTKMYRDEDVIFDVNRKIFYKNPALLKKDKLRNRLQKKAMQKR</sequence>
<protein>
    <recommendedName>
        <fullName evidence="3">30S ribosomal protein S21</fullName>
    </recommendedName>
</protein>
<dbReference type="Proteomes" id="UP000176376">
    <property type="component" value="Unassembled WGS sequence"/>
</dbReference>
<reference evidence="1 2" key="1">
    <citation type="journal article" date="2016" name="Nat. Commun.">
        <title>Thousands of microbial genomes shed light on interconnected biogeochemical processes in an aquifer system.</title>
        <authorList>
            <person name="Anantharaman K."/>
            <person name="Brown C.T."/>
            <person name="Hug L.A."/>
            <person name="Sharon I."/>
            <person name="Castelle C.J."/>
            <person name="Probst A.J."/>
            <person name="Thomas B.C."/>
            <person name="Singh A."/>
            <person name="Wilkins M.J."/>
            <person name="Karaoz U."/>
            <person name="Brodie E.L."/>
            <person name="Williams K.H."/>
            <person name="Hubbard S.S."/>
            <person name="Banfield J.F."/>
        </authorList>
    </citation>
    <scope>NUCLEOTIDE SEQUENCE [LARGE SCALE GENOMIC DNA]</scope>
</reference>
<gene>
    <name evidence="1" type="ORF">A3J15_01810</name>
</gene>
<comment type="caution">
    <text evidence="1">The sequence shown here is derived from an EMBL/GenBank/DDBJ whole genome shotgun (WGS) entry which is preliminary data.</text>
</comment>
<dbReference type="AlphaFoldDB" id="A0A1F7JKH2"/>
<proteinExistence type="predicted"/>
<evidence type="ECO:0000313" key="2">
    <source>
        <dbReference type="Proteomes" id="UP000176376"/>
    </source>
</evidence>